<dbReference type="InterPro" id="IPR036661">
    <property type="entry name" value="Luciferase-like_sf"/>
</dbReference>
<evidence type="ECO:0000259" key="1">
    <source>
        <dbReference type="Pfam" id="PF00296"/>
    </source>
</evidence>
<dbReference type="InterPro" id="IPR011251">
    <property type="entry name" value="Luciferase-like_dom"/>
</dbReference>
<feature type="domain" description="Luciferase-like" evidence="1">
    <location>
        <begin position="19"/>
        <end position="115"/>
    </location>
</feature>
<dbReference type="Pfam" id="PF00296">
    <property type="entry name" value="Bac_luciferase"/>
    <property type="match status" value="1"/>
</dbReference>
<comment type="caution">
    <text evidence="2">The sequence shown here is derived from an EMBL/GenBank/DDBJ whole genome shotgun (WGS) entry which is preliminary data.</text>
</comment>
<dbReference type="Gene3D" id="3.20.20.30">
    <property type="entry name" value="Luciferase-like domain"/>
    <property type="match status" value="2"/>
</dbReference>
<dbReference type="GO" id="GO:0005829">
    <property type="term" value="C:cytosol"/>
    <property type="evidence" value="ECO:0007669"/>
    <property type="project" value="TreeGrafter"/>
</dbReference>
<dbReference type="PANTHER" id="PTHR30137:SF18">
    <property type="entry name" value="CONSERVED PROTEIN"/>
    <property type="match status" value="1"/>
</dbReference>
<dbReference type="Proteomes" id="UP000555564">
    <property type="component" value="Unassembled WGS sequence"/>
</dbReference>
<dbReference type="RefSeq" id="WP_184980179.1">
    <property type="nucleotide sequence ID" value="NZ_BAAALO010000049.1"/>
</dbReference>
<evidence type="ECO:0000313" key="3">
    <source>
        <dbReference type="Proteomes" id="UP000555564"/>
    </source>
</evidence>
<gene>
    <name evidence="2" type="ORF">BJ992_002258</name>
</gene>
<name>A0A7X0IFP9_9ACTN</name>
<protein>
    <submittedName>
        <fullName evidence="2">Putative F420-dependent oxidoreductase</fullName>
    </submittedName>
</protein>
<dbReference type="GO" id="GO:0016705">
    <property type="term" value="F:oxidoreductase activity, acting on paired donors, with incorporation or reduction of molecular oxygen"/>
    <property type="evidence" value="ECO:0007669"/>
    <property type="project" value="InterPro"/>
</dbReference>
<dbReference type="AlphaFoldDB" id="A0A7X0IFP9"/>
<dbReference type="SUPFAM" id="SSF51679">
    <property type="entry name" value="Bacterial luciferase-like"/>
    <property type="match status" value="1"/>
</dbReference>
<dbReference type="EMBL" id="JACHIU010000001">
    <property type="protein sequence ID" value="MBB6472827.1"/>
    <property type="molecule type" value="Genomic_DNA"/>
</dbReference>
<dbReference type="PANTHER" id="PTHR30137">
    <property type="entry name" value="LUCIFERASE-LIKE MONOOXYGENASE"/>
    <property type="match status" value="1"/>
</dbReference>
<keyword evidence="3" id="KW-1185">Reference proteome</keyword>
<accession>A0A7X0IFP9</accession>
<reference evidence="2 3" key="1">
    <citation type="submission" date="2020-08" db="EMBL/GenBank/DDBJ databases">
        <title>Sequencing the genomes of 1000 actinobacteria strains.</title>
        <authorList>
            <person name="Klenk H.-P."/>
        </authorList>
    </citation>
    <scope>NUCLEOTIDE SEQUENCE [LARGE SCALE GENOMIC DNA]</scope>
    <source>
        <strain evidence="2 3">DSM 44936</strain>
    </source>
</reference>
<sequence length="278" mass="29646">MTTPTLGEIGVWRNGATLTADLAASVERLGYGALWIGGSPAGELEIPEQVLEATSKITVATGIVNIWTAGARQVATSFHRVERSVPGRFLLGVGAGHPEATKEFAAPYTALRRYLDTLDECGVPRERRVLAALGPKVLRLAGERTAGAHPYLTTPEHTRQARKILGPGPLLAPEQKVVLSEDPVAARELARRALRPYLGLRNYAANLRRLGFTDDDLSAPGSDRLVDALVLHGPPALVRRGVRAHLEAGADHVALQVLHAPNADPVTDYATLADVVLG</sequence>
<evidence type="ECO:0000313" key="2">
    <source>
        <dbReference type="EMBL" id="MBB6472827.1"/>
    </source>
</evidence>
<organism evidence="2 3">
    <name type="scientific">Sphaerisporangium rubeum</name>
    <dbReference type="NCBI Taxonomy" id="321317"/>
    <lineage>
        <taxon>Bacteria</taxon>
        <taxon>Bacillati</taxon>
        <taxon>Actinomycetota</taxon>
        <taxon>Actinomycetes</taxon>
        <taxon>Streptosporangiales</taxon>
        <taxon>Streptosporangiaceae</taxon>
        <taxon>Sphaerisporangium</taxon>
    </lineage>
</organism>
<dbReference type="NCBIfam" id="TIGR03620">
    <property type="entry name" value="F420_MSMEG_4141"/>
    <property type="match status" value="1"/>
</dbReference>
<dbReference type="InterPro" id="IPR050766">
    <property type="entry name" value="Bact_Lucif_Oxidored"/>
</dbReference>
<proteinExistence type="predicted"/>
<dbReference type="InterPro" id="IPR019922">
    <property type="entry name" value="Lucif-like_OxRdatse_MSMEG_4141"/>
</dbReference>